<evidence type="ECO:0000313" key="2">
    <source>
        <dbReference type="Proteomes" id="UP000589036"/>
    </source>
</evidence>
<dbReference type="PANTHER" id="PTHR39337:SF1">
    <property type="entry name" value="BLR5642 PROTEIN"/>
    <property type="match status" value="1"/>
</dbReference>
<comment type="caution">
    <text evidence="1">The sequence shown here is derived from an EMBL/GenBank/DDBJ whole genome shotgun (WGS) entry which is preliminary data.</text>
</comment>
<dbReference type="RefSeq" id="WP_179642356.1">
    <property type="nucleotide sequence ID" value="NZ_BAAAYY010000013.1"/>
</dbReference>
<dbReference type="PIRSF" id="PIRSF024492">
    <property type="entry name" value="UCP024492"/>
    <property type="match status" value="1"/>
</dbReference>
<keyword evidence="2" id="KW-1185">Reference proteome</keyword>
<proteinExistence type="predicted"/>
<accession>A0A852TRP3</accession>
<name>A0A852TRP3_9ACTN</name>
<dbReference type="InterPro" id="IPR007438">
    <property type="entry name" value="DUF488"/>
</dbReference>
<reference evidence="1 2" key="1">
    <citation type="submission" date="2020-07" db="EMBL/GenBank/DDBJ databases">
        <title>Sequencing the genomes of 1000 actinobacteria strains.</title>
        <authorList>
            <person name="Klenk H.-P."/>
        </authorList>
    </citation>
    <scope>NUCLEOTIDE SEQUENCE [LARGE SCALE GENOMIC DNA]</scope>
    <source>
        <strain evidence="1 2">CXB654</strain>
    </source>
</reference>
<organism evidence="1 2">
    <name type="scientific">Spinactinospora alkalitolerans</name>
    <dbReference type="NCBI Taxonomy" id="687207"/>
    <lineage>
        <taxon>Bacteria</taxon>
        <taxon>Bacillati</taxon>
        <taxon>Actinomycetota</taxon>
        <taxon>Actinomycetes</taxon>
        <taxon>Streptosporangiales</taxon>
        <taxon>Nocardiopsidaceae</taxon>
        <taxon>Spinactinospora</taxon>
    </lineage>
</organism>
<dbReference type="Proteomes" id="UP000589036">
    <property type="component" value="Unassembled WGS sequence"/>
</dbReference>
<sequence>MGRLRVHTIGHSTREIGAFIEVLRAHGVGQVVDVRRFAGSRANPQFGQEALREALAEAGLAYRRIEGLGGRRPARRPSSANAGWRNAGFRGYADHMQTEEFAAGLADLIEAAERVPTAIMCAEAVPWRCHRSLIGDALLVRGIDVVDVIDGRKSTEHRLTSFARVDGHRVTYPADPADQADPTDPT</sequence>
<gene>
    <name evidence="1" type="ORF">HDA32_001335</name>
</gene>
<dbReference type="InterPro" id="IPR014519">
    <property type="entry name" value="UCP024492"/>
</dbReference>
<dbReference type="EMBL" id="JACCCC010000001">
    <property type="protein sequence ID" value="NYE46215.1"/>
    <property type="molecule type" value="Genomic_DNA"/>
</dbReference>
<dbReference type="AlphaFoldDB" id="A0A852TRP3"/>
<evidence type="ECO:0000313" key="1">
    <source>
        <dbReference type="EMBL" id="NYE46215.1"/>
    </source>
</evidence>
<dbReference type="Pfam" id="PF04343">
    <property type="entry name" value="DUF488"/>
    <property type="match status" value="1"/>
</dbReference>
<protein>
    <submittedName>
        <fullName evidence="1">Uncharacterized protein (DUF488 family)</fullName>
    </submittedName>
</protein>
<dbReference type="PANTHER" id="PTHR39337">
    <property type="entry name" value="BLR5642 PROTEIN"/>
    <property type="match status" value="1"/>
</dbReference>